<organism evidence="1 2">
    <name type="scientific">Staurois parvus</name>
    <dbReference type="NCBI Taxonomy" id="386267"/>
    <lineage>
        <taxon>Eukaryota</taxon>
        <taxon>Metazoa</taxon>
        <taxon>Chordata</taxon>
        <taxon>Craniata</taxon>
        <taxon>Vertebrata</taxon>
        <taxon>Euteleostomi</taxon>
        <taxon>Amphibia</taxon>
        <taxon>Batrachia</taxon>
        <taxon>Anura</taxon>
        <taxon>Neobatrachia</taxon>
        <taxon>Ranoidea</taxon>
        <taxon>Ranidae</taxon>
        <taxon>Staurois</taxon>
    </lineage>
</organism>
<name>A0ABN9B1C0_9NEOB</name>
<keyword evidence="2" id="KW-1185">Reference proteome</keyword>
<gene>
    <name evidence="1" type="ORF">SPARVUS_LOCUS1721364</name>
</gene>
<accession>A0ABN9B1C0</accession>
<sequence>MPPISGSQCHLSVLPVSVTYQCASVPPNSASQFAYQCQSVLPISVMYQCWLSVPISDACQCPSVQPTSASS</sequence>
<protein>
    <submittedName>
        <fullName evidence="1">Uncharacterized protein</fullName>
    </submittedName>
</protein>
<dbReference type="Proteomes" id="UP001162483">
    <property type="component" value="Unassembled WGS sequence"/>
</dbReference>
<comment type="caution">
    <text evidence="1">The sequence shown here is derived from an EMBL/GenBank/DDBJ whole genome shotgun (WGS) entry which is preliminary data.</text>
</comment>
<evidence type="ECO:0000313" key="1">
    <source>
        <dbReference type="EMBL" id="CAI9540265.1"/>
    </source>
</evidence>
<proteinExistence type="predicted"/>
<dbReference type="EMBL" id="CATNWA010001451">
    <property type="protein sequence ID" value="CAI9540265.1"/>
    <property type="molecule type" value="Genomic_DNA"/>
</dbReference>
<reference evidence="1" key="1">
    <citation type="submission" date="2023-05" db="EMBL/GenBank/DDBJ databases">
        <authorList>
            <person name="Stuckert A."/>
        </authorList>
    </citation>
    <scope>NUCLEOTIDE SEQUENCE</scope>
</reference>
<evidence type="ECO:0000313" key="2">
    <source>
        <dbReference type="Proteomes" id="UP001162483"/>
    </source>
</evidence>